<keyword evidence="1" id="KW-0812">Transmembrane</keyword>
<keyword evidence="1" id="KW-0472">Membrane</keyword>
<feature type="transmembrane region" description="Helical" evidence="1">
    <location>
        <begin position="57"/>
        <end position="76"/>
    </location>
</feature>
<gene>
    <name evidence="2" type="ORF">E1295_39655</name>
</gene>
<accession>A0A4R5EDM3</accession>
<dbReference type="RefSeq" id="WP_132639052.1">
    <property type="nucleotide sequence ID" value="NZ_SMLD01000173.1"/>
</dbReference>
<name>A0A4R5EDM3_9ACTN</name>
<evidence type="ECO:0000313" key="3">
    <source>
        <dbReference type="Proteomes" id="UP000295136"/>
    </source>
</evidence>
<sequence>MIAVGAFLPWSGTYTQASGIEKVTGFATAGAYPYLVAWLGATLAVTALAAGKATNEAAIAPGMLGVVLCGYSWIHILRNSNEIVQRWVSDGLIISLAGSVVLTAIGVMAIIEGRQRMRRMHMTRPS</sequence>
<keyword evidence="3" id="KW-1185">Reference proteome</keyword>
<evidence type="ECO:0000256" key="1">
    <source>
        <dbReference type="SAM" id="Phobius"/>
    </source>
</evidence>
<dbReference type="EMBL" id="SMLD01000173">
    <property type="protein sequence ID" value="TDE32399.1"/>
    <property type="molecule type" value="Genomic_DNA"/>
</dbReference>
<comment type="caution">
    <text evidence="2">The sequence shown here is derived from an EMBL/GenBank/DDBJ whole genome shotgun (WGS) entry which is preliminary data.</text>
</comment>
<feature type="transmembrane region" description="Helical" evidence="1">
    <location>
        <begin position="31"/>
        <end position="50"/>
    </location>
</feature>
<proteinExistence type="predicted"/>
<dbReference type="Proteomes" id="UP000295136">
    <property type="component" value="Unassembled WGS sequence"/>
</dbReference>
<dbReference type="AlphaFoldDB" id="A0A4R5EDM3"/>
<reference evidence="2 3" key="1">
    <citation type="submission" date="2019-03" db="EMBL/GenBank/DDBJ databases">
        <title>Draft genome sequences of novel Actinobacteria.</title>
        <authorList>
            <person name="Sahin N."/>
            <person name="Ay H."/>
            <person name="Saygin H."/>
        </authorList>
    </citation>
    <scope>NUCLEOTIDE SEQUENCE [LARGE SCALE GENOMIC DNA]</scope>
    <source>
        <strain evidence="2 3">6K102</strain>
    </source>
</reference>
<feature type="transmembrane region" description="Helical" evidence="1">
    <location>
        <begin position="91"/>
        <end position="111"/>
    </location>
</feature>
<organism evidence="2 3">
    <name type="scientific">Nonomuraea mesophila</name>
    <dbReference type="NCBI Taxonomy" id="2530382"/>
    <lineage>
        <taxon>Bacteria</taxon>
        <taxon>Bacillati</taxon>
        <taxon>Actinomycetota</taxon>
        <taxon>Actinomycetes</taxon>
        <taxon>Streptosporangiales</taxon>
        <taxon>Streptosporangiaceae</taxon>
        <taxon>Nonomuraea</taxon>
    </lineage>
</organism>
<evidence type="ECO:0000313" key="2">
    <source>
        <dbReference type="EMBL" id="TDE32399.1"/>
    </source>
</evidence>
<protein>
    <submittedName>
        <fullName evidence="2">Uncharacterized protein</fullName>
    </submittedName>
</protein>
<keyword evidence="1" id="KW-1133">Transmembrane helix</keyword>